<reference evidence="4" key="1">
    <citation type="journal article" date="2015" name="Nat. Genet.">
        <title>The genome and transcriptome of the zoonotic hookworm Ancylostoma ceylanicum identify infection-specific gene families.</title>
        <authorList>
            <person name="Schwarz E.M."/>
            <person name="Hu Y."/>
            <person name="Antoshechkin I."/>
            <person name="Miller M.M."/>
            <person name="Sternberg P.W."/>
            <person name="Aroian R.V."/>
        </authorList>
    </citation>
    <scope>NUCLEOTIDE SEQUENCE</scope>
    <source>
        <strain evidence="4">HY135</strain>
    </source>
</reference>
<dbReference type="Pfam" id="PF24998">
    <property type="entry name" value="DUF7778"/>
    <property type="match status" value="1"/>
</dbReference>
<comment type="caution">
    <text evidence="3">The sequence shown here is derived from an EMBL/GenBank/DDBJ whole genome shotgun (WGS) entry which is preliminary data.</text>
</comment>
<dbReference type="Proteomes" id="UP000024635">
    <property type="component" value="Unassembled WGS sequence"/>
</dbReference>
<accession>A0A016W9G9</accession>
<proteinExistence type="predicted"/>
<protein>
    <recommendedName>
        <fullName evidence="2">DUF7778 domain-containing protein</fullName>
    </recommendedName>
</protein>
<organism evidence="3 4">
    <name type="scientific">Ancylostoma ceylanicum</name>
    <dbReference type="NCBI Taxonomy" id="53326"/>
    <lineage>
        <taxon>Eukaryota</taxon>
        <taxon>Metazoa</taxon>
        <taxon>Ecdysozoa</taxon>
        <taxon>Nematoda</taxon>
        <taxon>Chromadorea</taxon>
        <taxon>Rhabditida</taxon>
        <taxon>Rhabditina</taxon>
        <taxon>Rhabditomorpha</taxon>
        <taxon>Strongyloidea</taxon>
        <taxon>Ancylostomatidae</taxon>
        <taxon>Ancylostomatinae</taxon>
        <taxon>Ancylostoma</taxon>
    </lineage>
</organism>
<feature type="region of interest" description="Disordered" evidence="1">
    <location>
        <begin position="289"/>
        <end position="310"/>
    </location>
</feature>
<sequence>MNCRSTRSAGRFRHVVSNGIHVVKSFAVFVPANMDIAVEDIPISTSFTEKVNLPQRSSFRIDNEHTYMIGDLEVRRHNGLFWRIYKKRTCVLLTTGHFLIYSSPFHGLSIYLPALRSINHRFSGTGGTGNETKARCDVIMCLGHTKLGILIKGHRSVVTAWRRGIVCSHQGLPISEPHLTDELIWMQPTVNPEASESLLCSLANRSLRLNNSMPSLVQTLFASQRRHAALGCTGIQSQRALTLDSIRSTIPHSHSFAAAMPLSTHDLTNNTEGTPLVVHDNHADSTSFMSDSGVWSPVNEEPQQEEAKAKAPENLLNDVKGEQDVVTAVSKDREPDGMNWRELTIATKLPLLSADILNFDAAFSFRDVD</sequence>
<evidence type="ECO:0000259" key="2">
    <source>
        <dbReference type="Pfam" id="PF24998"/>
    </source>
</evidence>
<evidence type="ECO:0000313" key="4">
    <source>
        <dbReference type="Proteomes" id="UP000024635"/>
    </source>
</evidence>
<dbReference type="AlphaFoldDB" id="A0A016W9G9"/>
<name>A0A016W9G9_9BILA</name>
<dbReference type="OrthoDB" id="10364420at2759"/>
<dbReference type="EMBL" id="JARK01000514">
    <property type="protein sequence ID" value="EYC36256.1"/>
    <property type="molecule type" value="Genomic_DNA"/>
</dbReference>
<keyword evidence="4" id="KW-1185">Reference proteome</keyword>
<dbReference type="InterPro" id="IPR056680">
    <property type="entry name" value="DUF7778"/>
</dbReference>
<evidence type="ECO:0000256" key="1">
    <source>
        <dbReference type="SAM" id="MobiDB-lite"/>
    </source>
</evidence>
<evidence type="ECO:0000313" key="3">
    <source>
        <dbReference type="EMBL" id="EYC36256.1"/>
    </source>
</evidence>
<feature type="domain" description="DUF7778" evidence="2">
    <location>
        <begin position="50"/>
        <end position="170"/>
    </location>
</feature>
<gene>
    <name evidence="3" type="primary">Acey_s0914.g3027</name>
    <name evidence="3" type="ORF">Y032_0914g3027</name>
</gene>